<name>A0A0E4G9B2_9FIRM</name>
<evidence type="ECO:0000313" key="1">
    <source>
        <dbReference type="EMBL" id="CFX11312.1"/>
    </source>
</evidence>
<keyword evidence="2" id="KW-1185">Reference proteome</keyword>
<proteinExistence type="predicted"/>
<gene>
    <name evidence="1" type="ORF">499</name>
</gene>
<sequence>MLELDFAFLNMMAHNRQGLAARKYFLDRLAPFLYSPRIEHLIYFGDLGVKGCNIFIPLGEGNFKQLEAGNRALMLGKSEVILREYDINKLAADRSLKNTLAATRVEFPLFFGDQFINALAAVLVRQVLELRDIKKLILIGDMPELMPLLENLSAYQLPISVQNINPTHSETTAYQLLYAKGLAVTNSYISPQSWKKDDLIMLFESRYKRMTMASPQRFYIELTDDSQGLAPSLEMALSLAGLDNRLKTLAPILESCLYAQAGISKTNTERKELDYCMLNNGEDVKMLIARGDEMGIWEPFLFNRPAGFLDKGIGGLYNTIKD</sequence>
<dbReference type="AlphaFoldDB" id="A0A0E4G9B2"/>
<dbReference type="RefSeq" id="WP_046495405.1">
    <property type="nucleotide sequence ID" value="NZ_CGIH01000005.1"/>
</dbReference>
<accession>A0A0E4G9B2</accession>
<evidence type="ECO:0000313" key="2">
    <source>
        <dbReference type="Proteomes" id="UP000045545"/>
    </source>
</evidence>
<organism evidence="1 2">
    <name type="scientific">Syntrophomonas zehnderi OL-4</name>
    <dbReference type="NCBI Taxonomy" id="690567"/>
    <lineage>
        <taxon>Bacteria</taxon>
        <taxon>Bacillati</taxon>
        <taxon>Bacillota</taxon>
        <taxon>Clostridia</taxon>
        <taxon>Eubacteriales</taxon>
        <taxon>Syntrophomonadaceae</taxon>
        <taxon>Syntrophomonas</taxon>
    </lineage>
</organism>
<dbReference type="Proteomes" id="UP000045545">
    <property type="component" value="Unassembled WGS sequence"/>
</dbReference>
<dbReference type="STRING" id="690567.499"/>
<dbReference type="EMBL" id="CGIH01000005">
    <property type="protein sequence ID" value="CFX11312.1"/>
    <property type="molecule type" value="Genomic_DNA"/>
</dbReference>
<dbReference type="OrthoDB" id="2079096at2"/>
<reference evidence="1 2" key="1">
    <citation type="submission" date="2015-03" db="EMBL/GenBank/DDBJ databases">
        <authorList>
            <person name="Murphy D."/>
        </authorList>
    </citation>
    <scope>NUCLEOTIDE SEQUENCE [LARGE SCALE GENOMIC DNA]</scope>
    <source>
        <strain evidence="1 2">OL-4</strain>
    </source>
</reference>
<protein>
    <submittedName>
        <fullName evidence="1">Uncharacterized</fullName>
    </submittedName>
</protein>